<protein>
    <submittedName>
        <fullName evidence="3">Signal transducer regulating beta-lactamase production, contains metallopeptidase domain</fullName>
    </submittedName>
</protein>
<keyword evidence="1" id="KW-0472">Membrane</keyword>
<dbReference type="CDD" id="cd07341">
    <property type="entry name" value="M56_BlaR1_MecR1_like"/>
    <property type="match status" value="1"/>
</dbReference>
<evidence type="ECO:0000259" key="2">
    <source>
        <dbReference type="Pfam" id="PF05569"/>
    </source>
</evidence>
<evidence type="ECO:0000313" key="4">
    <source>
        <dbReference type="Proteomes" id="UP000198806"/>
    </source>
</evidence>
<dbReference type="Proteomes" id="UP000198806">
    <property type="component" value="Unassembled WGS sequence"/>
</dbReference>
<accession>A0A1I5D207</accession>
<feature type="transmembrane region" description="Helical" evidence="1">
    <location>
        <begin position="200"/>
        <end position="226"/>
    </location>
</feature>
<dbReference type="OrthoDB" id="9804799at2"/>
<dbReference type="Pfam" id="PF05569">
    <property type="entry name" value="Peptidase_M56"/>
    <property type="match status" value="1"/>
</dbReference>
<sequence length="844" mass="93945">MDKVFLTILNMSLTGAFVIAAICLVRLPLKKAPKIISYCLWAMAGFRLVFPFSIESVFSLIPFKAQTIPLDITMQPIPRIDSGVTIVDNIISGSLPAPTLGASVSPLQIWTAIGTYVWLMGVSIMVIYGIVSYVLLKGKMGMAVHVDDNIYEAGNIQSPFVLGIIEPKIYIPPSLKASERKYIILHERTHIRRKDYIIKFAAYFILCLHWFNPLAWVAFLLMGVDMEMSCDERVLKELGGGTKKDYSMLLLSMATDRGTISGSPLAFGEGGVKERIKNILNFKKTSRVVIAAAVVLAVVVSVGFAVNKVNSIGKEDNTRNEIPIVYANLDNNTQVELVRFGYSWNYGDLSKSEQQIVEADALAPFQYEEYGPENTITVSDQATLRLSTDKEKLVKGYVEALSYTIWKPDGTVYDDGHREIYSSLSKRLGTDNNGNIILLGPFEEGEYIYGVNLKFQRGTVNYGFKIVVSYMNVPEAQELVGVHYPEATEIRYRGEKDISYTNPPAPVDVYTFEVDINDETIICAVSKERGIFFIYSDGTWFAFTGVGQKETDKKQILTLDDVRAMAQKIGTDLTMGDLEDFAGQDAGSGIYIMQYYVDDGPYLLVVGSIDGENILYANLIHATEGGENESIDIRYYDVDKFIENETMELVRELPSGLIDLPDFKPGNPIGVYDGKIDDRAYGGIFNSAILKQYGGSDKGFLVYAPTIHGVYEESGKMKALVTVHYEHYRLEGKTLTSTSGGIIVAAITFRQDDFSDGWILEEYTEVGSKDFPDGAYFADSIRKLCVLPPSGKENSGLAQKIINDYTDHTTRSELLRESLIEHLLLYGQTDVYLQKPDGNLEKLT</sequence>
<keyword evidence="4" id="KW-1185">Reference proteome</keyword>
<dbReference type="EMBL" id="FOWD01000004">
    <property type="protein sequence ID" value="SFN93173.1"/>
    <property type="molecule type" value="Genomic_DNA"/>
</dbReference>
<feature type="domain" description="Peptidase M56" evidence="2">
    <location>
        <begin position="7"/>
        <end position="279"/>
    </location>
</feature>
<organism evidence="3 4">
    <name type="scientific">Anaerocolumna aminovalerica</name>
    <dbReference type="NCBI Taxonomy" id="1527"/>
    <lineage>
        <taxon>Bacteria</taxon>
        <taxon>Bacillati</taxon>
        <taxon>Bacillota</taxon>
        <taxon>Clostridia</taxon>
        <taxon>Lachnospirales</taxon>
        <taxon>Lachnospiraceae</taxon>
        <taxon>Anaerocolumna</taxon>
    </lineage>
</organism>
<feature type="transmembrane region" description="Helical" evidence="1">
    <location>
        <begin position="116"/>
        <end position="136"/>
    </location>
</feature>
<dbReference type="PANTHER" id="PTHR34978:SF3">
    <property type="entry name" value="SLR0241 PROTEIN"/>
    <property type="match status" value="1"/>
</dbReference>
<dbReference type="AlphaFoldDB" id="A0A1I5D207"/>
<feature type="transmembrane region" description="Helical" evidence="1">
    <location>
        <begin position="35"/>
        <end position="54"/>
    </location>
</feature>
<evidence type="ECO:0000313" key="3">
    <source>
        <dbReference type="EMBL" id="SFN93173.1"/>
    </source>
</evidence>
<dbReference type="InterPro" id="IPR052173">
    <property type="entry name" value="Beta-lactam_resp_regulator"/>
</dbReference>
<proteinExistence type="predicted"/>
<keyword evidence="1" id="KW-0812">Transmembrane</keyword>
<reference evidence="3 4" key="1">
    <citation type="submission" date="2016-10" db="EMBL/GenBank/DDBJ databases">
        <authorList>
            <person name="de Groot N.N."/>
        </authorList>
    </citation>
    <scope>NUCLEOTIDE SEQUENCE [LARGE SCALE GENOMIC DNA]</scope>
    <source>
        <strain evidence="3 4">DSM 1283</strain>
    </source>
</reference>
<dbReference type="RefSeq" id="WP_091684591.1">
    <property type="nucleotide sequence ID" value="NZ_BAABFM010000079.1"/>
</dbReference>
<name>A0A1I5D207_9FIRM</name>
<dbReference type="InterPro" id="IPR008756">
    <property type="entry name" value="Peptidase_M56"/>
</dbReference>
<gene>
    <name evidence="3" type="ORF">SAMN04489757_104192</name>
</gene>
<keyword evidence="1" id="KW-1133">Transmembrane helix</keyword>
<evidence type="ECO:0000256" key="1">
    <source>
        <dbReference type="SAM" id="Phobius"/>
    </source>
</evidence>
<dbReference type="PANTHER" id="PTHR34978">
    <property type="entry name" value="POSSIBLE SENSOR-TRANSDUCER PROTEIN BLAR"/>
    <property type="match status" value="1"/>
</dbReference>
<dbReference type="STRING" id="1527.SAMN04489757_104192"/>
<feature type="transmembrane region" description="Helical" evidence="1">
    <location>
        <begin position="6"/>
        <end position="28"/>
    </location>
</feature>